<sequence>QQSLYAGGKYNNKYTEKVFETEKDILMERDLLSQEEETLEKVIEAYNNEPANTEKCNNTRNINNTQ</sequence>
<keyword evidence="2" id="KW-1185">Reference proteome</keyword>
<evidence type="ECO:0000313" key="2">
    <source>
        <dbReference type="Proteomes" id="UP000789702"/>
    </source>
</evidence>
<reference evidence="1" key="1">
    <citation type="submission" date="2021-06" db="EMBL/GenBank/DDBJ databases">
        <authorList>
            <person name="Kallberg Y."/>
            <person name="Tangrot J."/>
            <person name="Rosling A."/>
        </authorList>
    </citation>
    <scope>NUCLEOTIDE SEQUENCE</scope>
    <source>
        <strain evidence="1">IL203A</strain>
    </source>
</reference>
<name>A0ACA9QPF0_9GLOM</name>
<protein>
    <submittedName>
        <fullName evidence="1">13852_t:CDS:1</fullName>
    </submittedName>
</protein>
<feature type="non-terminal residue" evidence="1">
    <location>
        <position position="66"/>
    </location>
</feature>
<proteinExistence type="predicted"/>
<feature type="non-terminal residue" evidence="1">
    <location>
        <position position="1"/>
    </location>
</feature>
<evidence type="ECO:0000313" key="1">
    <source>
        <dbReference type="EMBL" id="CAG8760177.1"/>
    </source>
</evidence>
<dbReference type="EMBL" id="CAJVPU010050839">
    <property type="protein sequence ID" value="CAG8760177.1"/>
    <property type="molecule type" value="Genomic_DNA"/>
</dbReference>
<comment type="caution">
    <text evidence="1">The sequence shown here is derived from an EMBL/GenBank/DDBJ whole genome shotgun (WGS) entry which is preliminary data.</text>
</comment>
<organism evidence="1 2">
    <name type="scientific">Dentiscutata heterogama</name>
    <dbReference type="NCBI Taxonomy" id="1316150"/>
    <lineage>
        <taxon>Eukaryota</taxon>
        <taxon>Fungi</taxon>
        <taxon>Fungi incertae sedis</taxon>
        <taxon>Mucoromycota</taxon>
        <taxon>Glomeromycotina</taxon>
        <taxon>Glomeromycetes</taxon>
        <taxon>Diversisporales</taxon>
        <taxon>Gigasporaceae</taxon>
        <taxon>Dentiscutata</taxon>
    </lineage>
</organism>
<dbReference type="Proteomes" id="UP000789702">
    <property type="component" value="Unassembled WGS sequence"/>
</dbReference>
<gene>
    <name evidence="1" type="ORF">DHETER_LOCUS15201</name>
</gene>
<accession>A0ACA9QPF0</accession>